<proteinExistence type="predicted"/>
<dbReference type="Gene3D" id="3.40.630.30">
    <property type="match status" value="1"/>
</dbReference>
<dbReference type="RefSeq" id="WP_220165901.1">
    <property type="nucleotide sequence ID" value="NZ_JAIBOA010000006.1"/>
</dbReference>
<dbReference type="Pfam" id="PF13302">
    <property type="entry name" value="Acetyltransf_3"/>
    <property type="match status" value="1"/>
</dbReference>
<dbReference type="InterPro" id="IPR000182">
    <property type="entry name" value="GNAT_dom"/>
</dbReference>
<name>A0ABS7FRF5_9ACTN</name>
<gene>
    <name evidence="2" type="ORF">K1Y72_11470</name>
</gene>
<comment type="caution">
    <text evidence="2">The sequence shown here is derived from an EMBL/GenBank/DDBJ whole genome shotgun (WGS) entry which is preliminary data.</text>
</comment>
<keyword evidence="3" id="KW-1185">Reference proteome</keyword>
<organism evidence="2 3">
    <name type="scientific">Actinomadura parmotrematis</name>
    <dbReference type="NCBI Taxonomy" id="2864039"/>
    <lineage>
        <taxon>Bacteria</taxon>
        <taxon>Bacillati</taxon>
        <taxon>Actinomycetota</taxon>
        <taxon>Actinomycetes</taxon>
        <taxon>Streptosporangiales</taxon>
        <taxon>Thermomonosporaceae</taxon>
        <taxon>Actinomadura</taxon>
    </lineage>
</organism>
<dbReference type="InterPro" id="IPR016181">
    <property type="entry name" value="Acyl_CoA_acyltransferase"/>
</dbReference>
<evidence type="ECO:0000259" key="1">
    <source>
        <dbReference type="PROSITE" id="PS51186"/>
    </source>
</evidence>
<sequence length="178" mass="18765">MPLLLPIGEDAALIARTPALAEEFHALLAANRERLRRWNPGACPEPLTLESTRLRLAADALARRAGALLPTAIVLREDGAWRVVGAASLRPDGDGSGEVGYWIDAAHEGRGLVTRAVAALLAHAFGVLALDRVTLAAEPANARSRAVARRLGFTEEAVVAGEIVHVRTAPAPGRPPMS</sequence>
<feature type="domain" description="N-acetyltransferase" evidence="1">
    <location>
        <begin position="22"/>
        <end position="170"/>
    </location>
</feature>
<evidence type="ECO:0000313" key="2">
    <source>
        <dbReference type="EMBL" id="MBW8482991.1"/>
    </source>
</evidence>
<accession>A0ABS7FRF5</accession>
<dbReference type="PANTHER" id="PTHR43441">
    <property type="entry name" value="RIBOSOMAL-PROTEIN-SERINE ACETYLTRANSFERASE"/>
    <property type="match status" value="1"/>
</dbReference>
<evidence type="ECO:0000313" key="3">
    <source>
        <dbReference type="Proteomes" id="UP000774570"/>
    </source>
</evidence>
<dbReference type="PROSITE" id="PS51186">
    <property type="entry name" value="GNAT"/>
    <property type="match status" value="1"/>
</dbReference>
<dbReference type="EMBL" id="JAIBOA010000006">
    <property type="protein sequence ID" value="MBW8482991.1"/>
    <property type="molecule type" value="Genomic_DNA"/>
</dbReference>
<dbReference type="PANTHER" id="PTHR43441:SF2">
    <property type="entry name" value="FAMILY ACETYLTRANSFERASE, PUTATIVE (AFU_ORTHOLOGUE AFUA_7G00850)-RELATED"/>
    <property type="match status" value="1"/>
</dbReference>
<dbReference type="SUPFAM" id="SSF55729">
    <property type="entry name" value="Acyl-CoA N-acyltransferases (Nat)"/>
    <property type="match status" value="1"/>
</dbReference>
<dbReference type="InterPro" id="IPR051908">
    <property type="entry name" value="Ribosomal_N-acetyltransferase"/>
</dbReference>
<dbReference type="Proteomes" id="UP000774570">
    <property type="component" value="Unassembled WGS sequence"/>
</dbReference>
<reference evidence="2 3" key="1">
    <citation type="submission" date="2021-07" db="EMBL/GenBank/DDBJ databases">
        <title>Actinomadura sp. PM05-2 isolated from lichen.</title>
        <authorList>
            <person name="Somphong A."/>
            <person name="Phongsopitanun W."/>
            <person name="Tanasupawat S."/>
            <person name="Peongsungnone V."/>
        </authorList>
    </citation>
    <scope>NUCLEOTIDE SEQUENCE [LARGE SCALE GENOMIC DNA]</scope>
    <source>
        <strain evidence="2 3">PM05-2</strain>
    </source>
</reference>
<protein>
    <submittedName>
        <fullName evidence="2">GNAT family N-acetyltransferase</fullName>
    </submittedName>
</protein>